<accession>A0ABZ1BQ51</accession>
<keyword evidence="2" id="KW-1185">Reference proteome</keyword>
<protein>
    <recommendedName>
        <fullName evidence="3">Transposase</fullName>
    </recommendedName>
</protein>
<name>A0ABZ1BQ51_9FIRM</name>
<evidence type="ECO:0008006" key="3">
    <source>
        <dbReference type="Google" id="ProtNLM"/>
    </source>
</evidence>
<dbReference type="Proteomes" id="UP001333102">
    <property type="component" value="Chromosome"/>
</dbReference>
<dbReference type="RefSeq" id="WP_324668880.1">
    <property type="nucleotide sequence ID" value="NZ_CP141614.1"/>
</dbReference>
<proteinExistence type="predicted"/>
<dbReference type="EMBL" id="CP141614">
    <property type="protein sequence ID" value="WRP14536.1"/>
    <property type="molecule type" value="Genomic_DNA"/>
</dbReference>
<sequence>MTRRSFYGWPLAHAVYPGNLNDEKATLAIIGELKHRFAFRKVLFVADRGAVGTSSRAFR</sequence>
<gene>
    <name evidence="1" type="ORF">VLY81_14150</name>
</gene>
<evidence type="ECO:0000313" key="2">
    <source>
        <dbReference type="Proteomes" id="UP001333102"/>
    </source>
</evidence>
<organism evidence="1 2">
    <name type="scientific">Geochorda subterranea</name>
    <dbReference type="NCBI Taxonomy" id="3109564"/>
    <lineage>
        <taxon>Bacteria</taxon>
        <taxon>Bacillati</taxon>
        <taxon>Bacillota</taxon>
        <taxon>Limnochordia</taxon>
        <taxon>Limnochordales</taxon>
        <taxon>Geochordaceae</taxon>
        <taxon>Geochorda</taxon>
    </lineage>
</organism>
<reference evidence="2" key="1">
    <citation type="submission" date="2023-12" db="EMBL/GenBank/DDBJ databases">
        <title>Novel isolates from deep terrestrial aquifers shed light on the physiology and ecology of the class Limnochordia.</title>
        <authorList>
            <person name="Karnachuk O.V."/>
            <person name="Lukina A.P."/>
            <person name="Avakyan M.R."/>
            <person name="Kadnikov V."/>
            <person name="Begmatov S."/>
            <person name="Beletsky A.V."/>
            <person name="Mardanov A.V."/>
            <person name="Ravin N.V."/>
        </authorList>
    </citation>
    <scope>NUCLEOTIDE SEQUENCE [LARGE SCALE GENOMIC DNA]</scope>
    <source>
        <strain evidence="2">LN</strain>
    </source>
</reference>
<evidence type="ECO:0000313" key="1">
    <source>
        <dbReference type="EMBL" id="WRP14536.1"/>
    </source>
</evidence>